<dbReference type="Proteomes" id="UP000199656">
    <property type="component" value="Unassembled WGS sequence"/>
</dbReference>
<dbReference type="RefSeq" id="WP_089763663.1">
    <property type="nucleotide sequence ID" value="NZ_BKAT01000033.1"/>
</dbReference>
<sequence>MHKNYLLLLLLVVLFGACRKGEPAEEHFFGRFQITLLNLPGSGKAEIFLGTEKLGEIVPKASEVLELLLPAGKSGKLKLVDAASSTLIADTNVVVIPNIKQAFRAGYSETLKIKGFISDVNVPQDSIRVQVLYNIRKPFNNHPEADLHLLDLSMEETGIVVKGLKLDDPTPRILTFPRLGEGDFPVGYFCKLVDPKTGETIVDAAGGIFVFIVGVPEYYGHYVFVNINDDQGDTPETNTFTATATPL</sequence>
<reference evidence="2" key="1">
    <citation type="submission" date="2016-10" db="EMBL/GenBank/DDBJ databases">
        <authorList>
            <person name="Varghese N."/>
            <person name="Submissions S."/>
        </authorList>
    </citation>
    <scope>NUCLEOTIDE SEQUENCE [LARGE SCALE GENOMIC DNA]</scope>
    <source>
        <strain evidence="2">DSM 23920</strain>
    </source>
</reference>
<organism evidence="1 2">
    <name type="scientific">Chitinophaga terrae</name>
    <name type="common">ex Kim and Jung 2007</name>
    <dbReference type="NCBI Taxonomy" id="408074"/>
    <lineage>
        <taxon>Bacteria</taxon>
        <taxon>Pseudomonadati</taxon>
        <taxon>Bacteroidota</taxon>
        <taxon>Chitinophagia</taxon>
        <taxon>Chitinophagales</taxon>
        <taxon>Chitinophagaceae</taxon>
        <taxon>Chitinophaga</taxon>
    </lineage>
</organism>
<accession>A0A1H4EWC1</accession>
<keyword evidence="2" id="KW-1185">Reference proteome</keyword>
<dbReference type="AlphaFoldDB" id="A0A1H4EWC1"/>
<evidence type="ECO:0000313" key="1">
    <source>
        <dbReference type="EMBL" id="SEA88552.1"/>
    </source>
</evidence>
<protein>
    <submittedName>
        <fullName evidence="1">Uncharacterized protein</fullName>
    </submittedName>
</protein>
<evidence type="ECO:0000313" key="2">
    <source>
        <dbReference type="Proteomes" id="UP000199656"/>
    </source>
</evidence>
<gene>
    <name evidence="1" type="ORF">SAMN05660909_03966</name>
</gene>
<dbReference type="EMBL" id="FNRL01000020">
    <property type="protein sequence ID" value="SEA88552.1"/>
    <property type="molecule type" value="Genomic_DNA"/>
</dbReference>
<proteinExistence type="predicted"/>
<dbReference type="OrthoDB" id="666405at2"/>
<name>A0A1H4EWC1_9BACT</name>
<dbReference type="PROSITE" id="PS51257">
    <property type="entry name" value="PROKAR_LIPOPROTEIN"/>
    <property type="match status" value="1"/>
</dbReference>
<dbReference type="STRING" id="408074.SAMN05660909_03966"/>